<organism evidence="1 2">
    <name type="scientific">Effrenium voratum</name>
    <dbReference type="NCBI Taxonomy" id="2562239"/>
    <lineage>
        <taxon>Eukaryota</taxon>
        <taxon>Sar</taxon>
        <taxon>Alveolata</taxon>
        <taxon>Dinophyceae</taxon>
        <taxon>Suessiales</taxon>
        <taxon>Symbiodiniaceae</taxon>
        <taxon>Effrenium</taxon>
    </lineage>
</organism>
<evidence type="ECO:0000313" key="1">
    <source>
        <dbReference type="EMBL" id="CAJ1381327.1"/>
    </source>
</evidence>
<dbReference type="Proteomes" id="UP001178507">
    <property type="component" value="Unassembled WGS sequence"/>
</dbReference>
<sequence length="150" mass="15730">MEDGCGLRGFVGHPLPRQSSGAALGGEPPLRRSLCRLGAGRERSPQAIVVSLPQKMKVGSTYDCLCYLDEASKKAVYVLQPAGSANPSDCVLCVMALYNWSSLPADGATLSAEDVELPNSGAARGNLVKFALGGEVKPLKLLDLSSVKKL</sequence>
<dbReference type="AlphaFoldDB" id="A0AA36I5C1"/>
<comment type="caution">
    <text evidence="1">The sequence shown here is derived from an EMBL/GenBank/DDBJ whole genome shotgun (WGS) entry which is preliminary data.</text>
</comment>
<protein>
    <submittedName>
        <fullName evidence="1">Uncharacterized protein</fullName>
    </submittedName>
</protein>
<gene>
    <name evidence="1" type="ORF">EVOR1521_LOCUS9045</name>
</gene>
<dbReference type="EMBL" id="CAUJNA010000802">
    <property type="protein sequence ID" value="CAJ1381327.1"/>
    <property type="molecule type" value="Genomic_DNA"/>
</dbReference>
<reference evidence="1" key="1">
    <citation type="submission" date="2023-08" db="EMBL/GenBank/DDBJ databases">
        <authorList>
            <person name="Chen Y."/>
            <person name="Shah S."/>
            <person name="Dougan E. K."/>
            <person name="Thang M."/>
            <person name="Chan C."/>
        </authorList>
    </citation>
    <scope>NUCLEOTIDE SEQUENCE</scope>
</reference>
<proteinExistence type="predicted"/>
<keyword evidence="2" id="KW-1185">Reference proteome</keyword>
<accession>A0AA36I5C1</accession>
<name>A0AA36I5C1_9DINO</name>
<evidence type="ECO:0000313" key="2">
    <source>
        <dbReference type="Proteomes" id="UP001178507"/>
    </source>
</evidence>